<evidence type="ECO:0000256" key="6">
    <source>
        <dbReference type="ARBA" id="ARBA00022692"/>
    </source>
</evidence>
<comment type="caution">
    <text evidence="14">Lacks conserved residue(s) required for the propagation of feature annotation.</text>
</comment>
<reference evidence="16 17" key="1">
    <citation type="submission" date="2023-10" db="EMBL/GenBank/DDBJ databases">
        <title>Two novel species belonging to the OM43/NOR5 clade.</title>
        <authorList>
            <person name="Park M."/>
        </authorList>
    </citation>
    <scope>NUCLEOTIDE SEQUENCE [LARGE SCALE GENOMIC DNA]</scope>
    <source>
        <strain evidence="16 17">IMCC43200</strain>
    </source>
</reference>
<name>A0ABZ0HXR0_9GAMM</name>
<dbReference type="Gene3D" id="1.20.1550.10">
    <property type="entry name" value="DsbB-like"/>
    <property type="match status" value="1"/>
</dbReference>
<keyword evidence="5" id="KW-0997">Cell inner membrane</keyword>
<feature type="transmembrane region" description="Helical" evidence="15">
    <location>
        <begin position="42"/>
        <end position="60"/>
    </location>
</feature>
<dbReference type="InterPro" id="IPR050183">
    <property type="entry name" value="DsbB"/>
</dbReference>
<feature type="transmembrane region" description="Helical" evidence="15">
    <location>
        <begin position="72"/>
        <end position="91"/>
    </location>
</feature>
<feature type="topological domain" description="Cytoplasmic" evidence="14">
    <location>
        <begin position="1"/>
        <end position="10"/>
    </location>
</feature>
<dbReference type="Pfam" id="PF02600">
    <property type="entry name" value="DsbB"/>
    <property type="match status" value="1"/>
</dbReference>
<feature type="topological domain" description="Cytoplasmic" evidence="14">
    <location>
        <begin position="64"/>
        <end position="69"/>
    </location>
</feature>
<evidence type="ECO:0000256" key="14">
    <source>
        <dbReference type="HAMAP-Rule" id="MF_00286"/>
    </source>
</evidence>
<comment type="function">
    <text evidence="14">Required for disulfide bond formation in some periplasmic proteins. Acts by oxidizing the DsbA protein.</text>
</comment>
<evidence type="ECO:0000256" key="10">
    <source>
        <dbReference type="ARBA" id="ARBA00023136"/>
    </source>
</evidence>
<keyword evidence="17" id="KW-1185">Reference proteome</keyword>
<keyword evidence="8 14" id="KW-1133">Transmembrane helix</keyword>
<keyword evidence="3 14" id="KW-0813">Transport</keyword>
<dbReference type="InterPro" id="IPR003752">
    <property type="entry name" value="DiS_bond_form_DsbB/BdbC"/>
</dbReference>
<dbReference type="InterPro" id="IPR022920">
    <property type="entry name" value="Disulphide_bond_form_DsbB"/>
</dbReference>
<keyword evidence="9 14" id="KW-0560">Oxidoreductase</keyword>
<keyword evidence="12 14" id="KW-0143">Chaperone</keyword>
<evidence type="ECO:0000256" key="11">
    <source>
        <dbReference type="ARBA" id="ARBA00023157"/>
    </source>
</evidence>
<dbReference type="PANTHER" id="PTHR36570">
    <property type="entry name" value="DISULFIDE BOND FORMATION PROTEIN B"/>
    <property type="match status" value="1"/>
</dbReference>
<evidence type="ECO:0000313" key="16">
    <source>
        <dbReference type="EMBL" id="WOJ92037.1"/>
    </source>
</evidence>
<keyword evidence="6 14" id="KW-0812">Transmembrane</keyword>
<protein>
    <recommendedName>
        <fullName evidence="14">Disulfide bond formation protein B</fullName>
    </recommendedName>
    <alternativeName>
        <fullName evidence="14">Disulfide oxidoreductase</fullName>
    </alternativeName>
</protein>
<dbReference type="PANTHER" id="PTHR36570:SF3">
    <property type="entry name" value="DISULFIDE BOND FORMATION PROTEIN B"/>
    <property type="match status" value="1"/>
</dbReference>
<sequence>MNALMQIRPVFFGLFLFTIVAMTFALVYLQETLGLPPCPLCITQRVFVILVGLFALLAALHNPQGWGRRLYAALCLLSACAGGAVAMRHIWLQSLPEELAPACGPSLGYMLETLPLAETFSVVMMGDGNCAETVWTFMGMSIPQQTLIVFVVMAAVSVFQMLRKN</sequence>
<evidence type="ECO:0000256" key="5">
    <source>
        <dbReference type="ARBA" id="ARBA00022519"/>
    </source>
</evidence>
<feature type="topological domain" description="Cytoplasmic" evidence="14">
    <location>
        <begin position="164"/>
        <end position="165"/>
    </location>
</feature>
<feature type="transmembrane region" description="Helical" evidence="15">
    <location>
        <begin position="142"/>
        <end position="162"/>
    </location>
</feature>
<gene>
    <name evidence="14" type="primary">dsbB</name>
    <name evidence="16" type="ORF">R0135_09585</name>
</gene>
<proteinExistence type="inferred from homology"/>
<feature type="transmembrane region" description="Helical" evidence="15">
    <location>
        <begin position="12"/>
        <end position="30"/>
    </location>
</feature>
<keyword evidence="10 14" id="KW-0472">Membrane</keyword>
<dbReference type="EMBL" id="CP136864">
    <property type="protein sequence ID" value="WOJ92037.1"/>
    <property type="molecule type" value="Genomic_DNA"/>
</dbReference>
<dbReference type="HAMAP" id="MF_00286">
    <property type="entry name" value="DsbB"/>
    <property type="match status" value="1"/>
</dbReference>
<evidence type="ECO:0000256" key="13">
    <source>
        <dbReference type="ARBA" id="ARBA00023284"/>
    </source>
</evidence>
<evidence type="ECO:0000256" key="7">
    <source>
        <dbReference type="ARBA" id="ARBA00022982"/>
    </source>
</evidence>
<dbReference type="InterPro" id="IPR023380">
    <property type="entry name" value="DsbB-like_sf"/>
</dbReference>
<evidence type="ECO:0000256" key="1">
    <source>
        <dbReference type="ARBA" id="ARBA00004429"/>
    </source>
</evidence>
<evidence type="ECO:0000256" key="9">
    <source>
        <dbReference type="ARBA" id="ARBA00023002"/>
    </source>
</evidence>
<keyword evidence="7 14" id="KW-0249">Electron transport</keyword>
<evidence type="ECO:0000256" key="8">
    <source>
        <dbReference type="ARBA" id="ARBA00022989"/>
    </source>
</evidence>
<evidence type="ECO:0000256" key="15">
    <source>
        <dbReference type="SAM" id="Phobius"/>
    </source>
</evidence>
<dbReference type="RefSeq" id="WP_407346604.1">
    <property type="nucleotide sequence ID" value="NZ_CP136864.1"/>
</dbReference>
<feature type="topological domain" description="Periplasmic" evidence="14">
    <location>
        <begin position="29"/>
        <end position="46"/>
    </location>
</feature>
<feature type="disulfide bond" description="Redox-active" evidence="14">
    <location>
        <begin position="38"/>
        <end position="41"/>
    </location>
</feature>
<evidence type="ECO:0000256" key="2">
    <source>
        <dbReference type="ARBA" id="ARBA00008823"/>
    </source>
</evidence>
<comment type="similarity">
    <text evidence="2 14">Belongs to the DsbB family.</text>
</comment>
<keyword evidence="11 14" id="KW-1015">Disulfide bond</keyword>
<keyword evidence="13 14" id="KW-0676">Redox-active center</keyword>
<evidence type="ECO:0000256" key="4">
    <source>
        <dbReference type="ARBA" id="ARBA00022475"/>
    </source>
</evidence>
<organism evidence="16 17">
    <name type="scientific">Congregibacter variabilis</name>
    <dbReference type="NCBI Taxonomy" id="3081200"/>
    <lineage>
        <taxon>Bacteria</taxon>
        <taxon>Pseudomonadati</taxon>
        <taxon>Pseudomonadota</taxon>
        <taxon>Gammaproteobacteria</taxon>
        <taxon>Cellvibrionales</taxon>
        <taxon>Halieaceae</taxon>
        <taxon>Congregibacter</taxon>
    </lineage>
</organism>
<comment type="subcellular location">
    <subcellularLocation>
        <location evidence="1">Cell inner membrane</location>
        <topology evidence="1">Multi-pass membrane protein</topology>
    </subcellularLocation>
    <subcellularLocation>
        <location evidence="14">Cell membrane</location>
        <topology evidence="14">Multi-pass membrane protein</topology>
    </subcellularLocation>
</comment>
<dbReference type="Proteomes" id="UP001626537">
    <property type="component" value="Chromosome"/>
</dbReference>
<dbReference type="SUPFAM" id="SSF158442">
    <property type="entry name" value="DsbB-like"/>
    <property type="match status" value="1"/>
</dbReference>
<evidence type="ECO:0000313" key="17">
    <source>
        <dbReference type="Proteomes" id="UP001626537"/>
    </source>
</evidence>
<evidence type="ECO:0000256" key="3">
    <source>
        <dbReference type="ARBA" id="ARBA00022448"/>
    </source>
</evidence>
<keyword evidence="4 14" id="KW-1003">Cell membrane</keyword>
<accession>A0ABZ0HXR0</accession>
<evidence type="ECO:0000256" key="12">
    <source>
        <dbReference type="ARBA" id="ARBA00023186"/>
    </source>
</evidence>